<dbReference type="EMBL" id="MU827311">
    <property type="protein sequence ID" value="KAJ7360096.1"/>
    <property type="molecule type" value="Genomic_DNA"/>
</dbReference>
<proteinExistence type="predicted"/>
<feature type="chain" id="PRO_5040926963" evidence="2">
    <location>
        <begin position="22"/>
        <end position="496"/>
    </location>
</feature>
<dbReference type="Proteomes" id="UP001163046">
    <property type="component" value="Unassembled WGS sequence"/>
</dbReference>
<protein>
    <submittedName>
        <fullName evidence="3">Uncharacterized protein</fullName>
    </submittedName>
</protein>
<keyword evidence="2" id="KW-0732">Signal</keyword>
<name>A0A9W9YNC1_9CNID</name>
<feature type="compositionally biased region" description="Acidic residues" evidence="1">
    <location>
        <begin position="221"/>
        <end position="230"/>
    </location>
</feature>
<feature type="compositionally biased region" description="Polar residues" evidence="1">
    <location>
        <begin position="311"/>
        <end position="320"/>
    </location>
</feature>
<feature type="compositionally biased region" description="Acidic residues" evidence="1">
    <location>
        <begin position="177"/>
        <end position="187"/>
    </location>
</feature>
<dbReference type="OrthoDB" id="5985932at2759"/>
<evidence type="ECO:0000256" key="2">
    <source>
        <dbReference type="SAM" id="SignalP"/>
    </source>
</evidence>
<feature type="compositionally biased region" description="Basic and acidic residues" evidence="1">
    <location>
        <begin position="231"/>
        <end position="265"/>
    </location>
</feature>
<sequence length="496" mass="56168">MRLSVVLVAVVFYLFASEGLGAKKGHNHLKKLVKQKVFKKVSDEKLLRDAKQHFARQKPKDKLISRETGKGNHAFISNTYKLLNKLTRPNRKHIFASKITSWFSKQSPLVERNQLTNVPVPKTSLVKHPTGGPRDSFIVVSEENGSTRNNNTKDDALLENLMENENDSDSHEPITNDSDEHENEDDSTPGHVRGEVVRTSTDNEHEPITNDSDSHEPITNDSDEHENEDDSTPKHVHEGVDRASTDNEKRPEEDTEDKHMQGKDEDEHETAVSMEDDDDNDVDDEDEDKDSEEKDKKKPSHEHEDNEQQGHSKNMRQDNNITPYEISNQMNHDMMRIYGGTLDQTAAMMDRVRHLQAVNKLRAFNAQIRQEMLQRLRLSDGNTFGQTAAFLPQFYIPQPLRSIPRVPLKAPLLLGPTSSIYRQPAYVDPPRSTSPLAAESSNRGYSINVDGLHGVFSKSPGYVVRFHSPNSEVTVVKKEQVIDPMTTTHVLQIEAG</sequence>
<feature type="region of interest" description="Disordered" evidence="1">
    <location>
        <begin position="121"/>
        <end position="320"/>
    </location>
</feature>
<comment type="caution">
    <text evidence="3">The sequence shown here is derived from an EMBL/GenBank/DDBJ whole genome shotgun (WGS) entry which is preliminary data.</text>
</comment>
<keyword evidence="4" id="KW-1185">Reference proteome</keyword>
<feature type="compositionally biased region" description="Basic and acidic residues" evidence="1">
    <location>
        <begin position="192"/>
        <end position="218"/>
    </location>
</feature>
<feature type="signal peptide" evidence="2">
    <location>
        <begin position="1"/>
        <end position="21"/>
    </location>
</feature>
<reference evidence="3" key="1">
    <citation type="submission" date="2023-01" db="EMBL/GenBank/DDBJ databases">
        <title>Genome assembly of the deep-sea coral Lophelia pertusa.</title>
        <authorList>
            <person name="Herrera S."/>
            <person name="Cordes E."/>
        </authorList>
    </citation>
    <scope>NUCLEOTIDE SEQUENCE</scope>
    <source>
        <strain evidence="3">USNM1676648</strain>
        <tissue evidence="3">Polyp</tissue>
    </source>
</reference>
<evidence type="ECO:0000256" key="1">
    <source>
        <dbReference type="SAM" id="MobiDB-lite"/>
    </source>
</evidence>
<dbReference type="AlphaFoldDB" id="A0A9W9YNC1"/>
<feature type="compositionally biased region" description="Acidic residues" evidence="1">
    <location>
        <begin position="266"/>
        <end position="290"/>
    </location>
</feature>
<feature type="compositionally biased region" description="Basic and acidic residues" evidence="1">
    <location>
        <begin position="291"/>
        <end position="310"/>
    </location>
</feature>
<evidence type="ECO:0000313" key="3">
    <source>
        <dbReference type="EMBL" id="KAJ7360096.1"/>
    </source>
</evidence>
<gene>
    <name evidence="3" type="ORF">OS493_018080</name>
</gene>
<accession>A0A9W9YNC1</accession>
<organism evidence="3 4">
    <name type="scientific">Desmophyllum pertusum</name>
    <dbReference type="NCBI Taxonomy" id="174260"/>
    <lineage>
        <taxon>Eukaryota</taxon>
        <taxon>Metazoa</taxon>
        <taxon>Cnidaria</taxon>
        <taxon>Anthozoa</taxon>
        <taxon>Hexacorallia</taxon>
        <taxon>Scleractinia</taxon>
        <taxon>Caryophylliina</taxon>
        <taxon>Caryophylliidae</taxon>
        <taxon>Desmophyllum</taxon>
    </lineage>
</organism>
<evidence type="ECO:0000313" key="4">
    <source>
        <dbReference type="Proteomes" id="UP001163046"/>
    </source>
</evidence>